<dbReference type="GO" id="GO:0016810">
    <property type="term" value="F:hydrolase activity, acting on carbon-nitrogen (but not peptide) bonds"/>
    <property type="evidence" value="ECO:0007669"/>
    <property type="project" value="InterPro"/>
</dbReference>
<keyword evidence="5" id="KW-0119">Carbohydrate metabolism</keyword>
<gene>
    <name evidence="10" type="primary">FG03544.1</name>
    <name evidence="9" type="ORF">FGRAMPH1_01T13125</name>
</gene>
<feature type="chain" id="PRO_5010018695" evidence="7">
    <location>
        <begin position="17"/>
        <end position="278"/>
    </location>
</feature>
<dbReference type="Gene3D" id="3.20.20.370">
    <property type="entry name" value="Glycoside hydrolase/deacetylase"/>
    <property type="match status" value="1"/>
</dbReference>
<dbReference type="Pfam" id="PF01522">
    <property type="entry name" value="Polysacc_deac_1"/>
    <property type="match status" value="1"/>
</dbReference>
<evidence type="ECO:0000256" key="7">
    <source>
        <dbReference type="SAM" id="SignalP"/>
    </source>
</evidence>
<dbReference type="CDD" id="cd10951">
    <property type="entry name" value="CE4_ClCDA_like"/>
    <property type="match status" value="1"/>
</dbReference>
<keyword evidence="3 7" id="KW-0732">Signal</keyword>
<organism evidence="9 11">
    <name type="scientific">Gibberella zeae (strain ATCC MYA-4620 / CBS 123657 / FGSC 9075 / NRRL 31084 / PH-1)</name>
    <name type="common">Wheat head blight fungus</name>
    <name type="synonym">Fusarium graminearum</name>
    <dbReference type="NCBI Taxonomy" id="229533"/>
    <lineage>
        <taxon>Eukaryota</taxon>
        <taxon>Fungi</taxon>
        <taxon>Dikarya</taxon>
        <taxon>Ascomycota</taxon>
        <taxon>Pezizomycotina</taxon>
        <taxon>Sordariomycetes</taxon>
        <taxon>Hypocreomycetidae</taxon>
        <taxon>Hypocreales</taxon>
        <taxon>Nectriaceae</taxon>
        <taxon>Fusarium</taxon>
    </lineage>
</organism>
<dbReference type="PANTHER" id="PTHR46471:SF2">
    <property type="entry name" value="CHITIN DEACETYLASE-RELATED"/>
    <property type="match status" value="1"/>
</dbReference>
<dbReference type="GO" id="GO:0005975">
    <property type="term" value="P:carbohydrate metabolic process"/>
    <property type="evidence" value="ECO:0007669"/>
    <property type="project" value="InterPro"/>
</dbReference>
<evidence type="ECO:0000313" key="9">
    <source>
        <dbReference type="EMBL" id="CEF78366.1"/>
    </source>
</evidence>
<accession>A0A098DKA9</accession>
<reference evidence="10 11" key="2">
    <citation type="journal article" date="2010" name="Nature">
        <title>Comparative genomics reveals mobile pathogenicity chromosomes in Fusarium.</title>
        <authorList>
            <person name="Ma L.J."/>
            <person name="van der Does H.C."/>
            <person name="Borkovich K.A."/>
            <person name="Coleman J.J."/>
            <person name="Daboussi M.J."/>
            <person name="Di Pietro A."/>
            <person name="Dufresne M."/>
            <person name="Freitag M."/>
            <person name="Grabherr M."/>
            <person name="Henrissat B."/>
            <person name="Houterman P.M."/>
            <person name="Kang S."/>
            <person name="Shim W.B."/>
            <person name="Woloshuk C."/>
            <person name="Xie X."/>
            <person name="Xu J.R."/>
            <person name="Antoniw J."/>
            <person name="Baker S.E."/>
            <person name="Bluhm B.H."/>
            <person name="Breakspear A."/>
            <person name="Brown D.W."/>
            <person name="Butchko R.A."/>
            <person name="Chapman S."/>
            <person name="Coulson R."/>
            <person name="Coutinho P.M."/>
            <person name="Danchin E.G."/>
            <person name="Diener A."/>
            <person name="Gale L.R."/>
            <person name="Gardiner D.M."/>
            <person name="Goff S."/>
            <person name="Hammond-Kosack K.E."/>
            <person name="Hilburn K."/>
            <person name="Hua-Van A."/>
            <person name="Jonkers W."/>
            <person name="Kazan K."/>
            <person name="Kodira C.D."/>
            <person name="Koehrsen M."/>
            <person name="Kumar L."/>
            <person name="Lee Y.H."/>
            <person name="Li L."/>
            <person name="Manners J.M."/>
            <person name="Miranda-Saavedra D."/>
            <person name="Mukherjee M."/>
            <person name="Park G."/>
            <person name="Park J."/>
            <person name="Park S.Y."/>
            <person name="Proctor R.H."/>
            <person name="Regev A."/>
            <person name="Ruiz-Roldan M.C."/>
            <person name="Sain D."/>
            <person name="Sakthikumar S."/>
            <person name="Sykes S."/>
            <person name="Schwartz D.C."/>
            <person name="Turgeon B.G."/>
            <person name="Wapinski I."/>
            <person name="Yoder O."/>
            <person name="Young S."/>
            <person name="Zeng Q."/>
            <person name="Zhou S."/>
            <person name="Galagan J."/>
            <person name="Cuomo C.A."/>
            <person name="Kistler H.C."/>
            <person name="Rep M."/>
        </authorList>
    </citation>
    <scope>GENOME REANNOTATION</scope>
    <source>
        <strain evidence="11">ATCC MYA-4620 / CBS 123657 / FGSC 9075 / NRRL 31084 / PH-1</strain>
        <strain evidence="10">PH-1 / ATCC MYA-4620 / FGSC 9075 / NRRL 31084</strain>
    </source>
</reference>
<name>A0A098DKA9_GIBZE</name>
<proteinExistence type="predicted"/>
<reference evidence="10 11" key="1">
    <citation type="journal article" date="2007" name="Science">
        <title>The Fusarium graminearum genome reveals a link between localized polymorphism and pathogen specialization.</title>
        <authorList>
            <person name="Cuomo C.A."/>
            <person name="Gueldener U."/>
            <person name="Xu J.-R."/>
            <person name="Trail F."/>
            <person name="Turgeon B.G."/>
            <person name="Di Pietro A."/>
            <person name="Walton J.D."/>
            <person name="Ma L.-J."/>
            <person name="Baker S.E."/>
            <person name="Rep M."/>
            <person name="Adam G."/>
            <person name="Antoniw J."/>
            <person name="Baldwin T."/>
            <person name="Calvo S.E."/>
            <person name="Chang Y.-L."/>
            <person name="DeCaprio D."/>
            <person name="Gale L.R."/>
            <person name="Gnerre S."/>
            <person name="Goswami R.S."/>
            <person name="Hammond-Kosack K."/>
            <person name="Harris L.J."/>
            <person name="Hilburn K."/>
            <person name="Kennell J.C."/>
            <person name="Kroken S."/>
            <person name="Magnuson J.K."/>
            <person name="Mannhaupt G."/>
            <person name="Mauceli E.W."/>
            <person name="Mewes H.-W."/>
            <person name="Mitterbauer R."/>
            <person name="Muehlbauer G."/>
            <person name="Muensterkoetter M."/>
            <person name="Nelson D."/>
            <person name="O'Donnell K."/>
            <person name="Ouellet T."/>
            <person name="Qi W."/>
            <person name="Quesneville H."/>
            <person name="Roncero M.I.G."/>
            <person name="Seong K.-Y."/>
            <person name="Tetko I.V."/>
            <person name="Urban M."/>
            <person name="Waalwijk C."/>
            <person name="Ward T.J."/>
            <person name="Yao J."/>
            <person name="Birren B.W."/>
            <person name="Kistler H.C."/>
        </authorList>
    </citation>
    <scope>NUCLEOTIDE SEQUENCE [LARGE SCALE GENOMIC DNA]</scope>
    <source>
        <strain evidence="11">ATCC MYA-4620 / CBS 123657 / FGSC 9075 / NRRL 31084 / PH-1</strain>
        <strain evidence="10">PH-1 / ATCC MYA-4620 / FGSC 9075 / NRRL 31084</strain>
    </source>
</reference>
<reference evidence="9 11" key="3">
    <citation type="journal article" date="2015" name="BMC Genomics">
        <title>The completed genome sequence of the pathogenic ascomycete fungus Fusarium graminearum.</title>
        <authorList>
            <person name="King R."/>
            <person name="Urban M."/>
            <person name="Hammond-Kosack M.C."/>
            <person name="Hassani-Pak K."/>
            <person name="Hammond-Kosack K.E."/>
        </authorList>
    </citation>
    <scope>NUCLEOTIDE SEQUENCE [LARGE SCALE GENOMIC DNA]</scope>
    <source>
        <strain evidence="11">ATCC MYA-4620 / CBS 123657 / FGSC 9075 / NRRL 31084 / PH-1</strain>
        <strain evidence="9">PH-1</strain>
    </source>
</reference>
<dbReference type="PROSITE" id="PS51677">
    <property type="entry name" value="NODB"/>
    <property type="match status" value="1"/>
</dbReference>
<evidence type="ECO:0000259" key="8">
    <source>
        <dbReference type="PROSITE" id="PS51677"/>
    </source>
</evidence>
<dbReference type="AlphaFoldDB" id="A0A098DKA9"/>
<keyword evidence="11" id="KW-1185">Reference proteome</keyword>
<dbReference type="Proteomes" id="UP000070720">
    <property type="component" value="Chromosome 2"/>
</dbReference>
<evidence type="ECO:0000256" key="2">
    <source>
        <dbReference type="ARBA" id="ARBA00022723"/>
    </source>
</evidence>
<dbReference type="VEuPathDB" id="FungiDB:FGRAMPH1_01G13125"/>
<keyword evidence="4" id="KW-0378">Hydrolase</keyword>
<feature type="domain" description="NodB homology" evidence="8">
    <location>
        <begin position="41"/>
        <end position="225"/>
    </location>
</feature>
<dbReference type="GO" id="GO:0046872">
    <property type="term" value="F:metal ion binding"/>
    <property type="evidence" value="ECO:0007669"/>
    <property type="project" value="UniProtKB-KW"/>
</dbReference>
<evidence type="ECO:0000313" key="10">
    <source>
        <dbReference type="EnsemblFungi" id="CEF78366"/>
    </source>
</evidence>
<keyword evidence="6" id="KW-0170">Cobalt</keyword>
<evidence type="ECO:0000256" key="6">
    <source>
        <dbReference type="ARBA" id="ARBA00023285"/>
    </source>
</evidence>
<evidence type="ECO:0000256" key="3">
    <source>
        <dbReference type="ARBA" id="ARBA00022729"/>
    </source>
</evidence>
<dbReference type="eggNOG" id="ENOG502QRIP">
    <property type="taxonomic scope" value="Eukaryota"/>
</dbReference>
<dbReference type="InParanoid" id="A0A098DKA9"/>
<dbReference type="EMBL" id="HG970333">
    <property type="protein sequence ID" value="CEF78366.1"/>
    <property type="molecule type" value="Genomic_DNA"/>
</dbReference>
<evidence type="ECO:0000256" key="1">
    <source>
        <dbReference type="ARBA" id="ARBA00001941"/>
    </source>
</evidence>
<feature type="signal peptide" evidence="7">
    <location>
        <begin position="1"/>
        <end position="16"/>
    </location>
</feature>
<dbReference type="SUPFAM" id="SSF88713">
    <property type="entry name" value="Glycoside hydrolase/deacetylase"/>
    <property type="match status" value="1"/>
</dbReference>
<dbReference type="InterPro" id="IPR011330">
    <property type="entry name" value="Glyco_hydro/deAcase_b/a-brl"/>
</dbReference>
<sequence length="278" mass="30483">MRGLIILASLSHLATTLTIPTYPKKRALSAGIAIYSCTTPGTVALTFDDGPFIYTESVLDQLASAGFKATFFLNGYNLGNIEDYQSTVDRMINEGHQVASHTYGHPDLAALNDYDVEQQMVLLSNQFTHMIGKDPVYMRPPYFSFNDRTLQVLGQLGYKVVIADIDTDDWRYSSFGGAEPSLDLYNAGLNHGGSIVLMHDVHQNTVQDILPRIIQATRQSGRRAVTVGECLGDPETNWYRVSGGSGGGSHRTEWNSTETQDNVVVVHTPAPEKLGVIV</sequence>
<keyword evidence="2" id="KW-0479">Metal-binding</keyword>
<protein>
    <submittedName>
        <fullName evidence="9">Chromosome 2, complete genome</fullName>
    </submittedName>
</protein>
<comment type="cofactor">
    <cofactor evidence="1">
        <name>Co(2+)</name>
        <dbReference type="ChEBI" id="CHEBI:48828"/>
    </cofactor>
</comment>
<evidence type="ECO:0000313" key="11">
    <source>
        <dbReference type="Proteomes" id="UP000070720"/>
    </source>
</evidence>
<dbReference type="FunCoup" id="A0A098DKA9">
    <property type="interactions" value="39"/>
</dbReference>
<dbReference type="EnsemblFungi" id="CEF78366">
    <property type="protein sequence ID" value="CEF78366"/>
    <property type="gene ID" value="FGRRES_03544_M"/>
</dbReference>
<dbReference type="PANTHER" id="PTHR46471">
    <property type="entry name" value="CHITIN DEACETYLASE"/>
    <property type="match status" value="1"/>
</dbReference>
<dbReference type="InterPro" id="IPR002509">
    <property type="entry name" value="NODB_dom"/>
</dbReference>
<evidence type="ECO:0000256" key="5">
    <source>
        <dbReference type="ARBA" id="ARBA00023277"/>
    </source>
</evidence>
<accession>A0A0E0S4E1</accession>
<reference evidence="10" key="4">
    <citation type="submission" date="2017-01" db="UniProtKB">
        <authorList>
            <consortium name="EnsemblFungi"/>
        </authorList>
    </citation>
    <scope>IDENTIFICATION</scope>
    <source>
        <strain evidence="10">PH-1 / ATCC MYA-4620 / FGSC 9075 / NRRL 31084</strain>
    </source>
</reference>
<dbReference type="STRING" id="229533.A0A098DKA9"/>
<evidence type="ECO:0000256" key="4">
    <source>
        <dbReference type="ARBA" id="ARBA00022801"/>
    </source>
</evidence>